<dbReference type="GO" id="GO:0051301">
    <property type="term" value="P:cell division"/>
    <property type="evidence" value="ECO:0007669"/>
    <property type="project" value="UniProtKB-UniRule"/>
</dbReference>
<name>A0A4T0FHD1_9BASI</name>
<keyword evidence="6 10" id="KW-0175">Coiled coil</keyword>
<evidence type="ECO:0000256" key="10">
    <source>
        <dbReference type="SAM" id="Coils"/>
    </source>
</evidence>
<evidence type="ECO:0000256" key="6">
    <source>
        <dbReference type="ARBA" id="ARBA00023054"/>
    </source>
</evidence>
<evidence type="ECO:0000256" key="4">
    <source>
        <dbReference type="ARBA" id="ARBA00022776"/>
    </source>
</evidence>
<comment type="function">
    <text evidence="9">Acts as a component of the essential kinetochore-associated NDC80 complex, which is required for chromosome segregation and spindle checkpoint activity.</text>
</comment>
<comment type="subunit">
    <text evidence="9">Component of the NDC80 complex.</text>
</comment>
<dbReference type="Gene3D" id="3.30.457.50">
    <property type="entry name" value="Chromosome segregation protein Spc25"/>
    <property type="match status" value="1"/>
</dbReference>
<dbReference type="Proteomes" id="UP000310189">
    <property type="component" value="Unassembled WGS sequence"/>
</dbReference>
<evidence type="ECO:0000259" key="11">
    <source>
        <dbReference type="Pfam" id="PF08234"/>
    </source>
</evidence>
<sequence length="251" mass="29194">MTTPQKKLISRTASLEQPMLDEHRVLKLEGARNCMAALQLALDAHSNDIRERVMKRKAEHAKALNEEKENQNRIKEEMDMLKKKEIEIVKDIQREAQEREEMNGQIQQYQRQIRSLSTTRGGLIAEIEEYRERIAKQKAVVESEQKTLDVQASKNAPELAFCEQMLGLKLRSDKPDFIVLTFSQIDDRQPDRRFSIELDLRDTDYKVASCDPPPHNLDALIRELNSSRGFYTFIKRLRAAFRGVVVEEKRA</sequence>
<evidence type="ECO:0000256" key="2">
    <source>
        <dbReference type="ARBA" id="ARBA00022454"/>
    </source>
</evidence>
<keyword evidence="7 9" id="KW-0131">Cell cycle</keyword>
<evidence type="ECO:0000256" key="3">
    <source>
        <dbReference type="ARBA" id="ARBA00022618"/>
    </source>
</evidence>
<dbReference type="CDD" id="cd23784">
    <property type="entry name" value="RWD_Spc25"/>
    <property type="match status" value="1"/>
</dbReference>
<keyword evidence="3 9" id="KW-0132">Cell division</keyword>
<proteinExistence type="inferred from homology"/>
<keyword evidence="2 9" id="KW-0158">Chromosome</keyword>
<evidence type="ECO:0000256" key="8">
    <source>
        <dbReference type="ARBA" id="ARBA00023328"/>
    </source>
</evidence>
<dbReference type="GO" id="GO:0007059">
    <property type="term" value="P:chromosome segregation"/>
    <property type="evidence" value="ECO:0007669"/>
    <property type="project" value="InterPro"/>
</dbReference>
<dbReference type="GO" id="GO:0005634">
    <property type="term" value="C:nucleus"/>
    <property type="evidence" value="ECO:0007669"/>
    <property type="project" value="UniProtKB-SubCell"/>
</dbReference>
<dbReference type="InterPro" id="IPR045143">
    <property type="entry name" value="Spc25"/>
</dbReference>
<evidence type="ECO:0000256" key="7">
    <source>
        <dbReference type="ARBA" id="ARBA00023306"/>
    </source>
</evidence>
<comment type="caution">
    <text evidence="12">The sequence shown here is derived from an EMBL/GenBank/DDBJ whole genome shotgun (WGS) entry which is preliminary data.</text>
</comment>
<dbReference type="GO" id="GO:0031262">
    <property type="term" value="C:Ndc80 complex"/>
    <property type="evidence" value="ECO:0007669"/>
    <property type="project" value="InterPro"/>
</dbReference>
<keyword evidence="5 9" id="KW-0995">Kinetochore</keyword>
<dbReference type="InterPro" id="IPR013255">
    <property type="entry name" value="Spc25_C"/>
</dbReference>
<feature type="coiled-coil region" evidence="10">
    <location>
        <begin position="50"/>
        <end position="147"/>
    </location>
</feature>
<protein>
    <recommendedName>
        <fullName evidence="9">Kinetochore protein SPC25</fullName>
    </recommendedName>
</protein>
<evidence type="ECO:0000256" key="1">
    <source>
        <dbReference type="ARBA" id="ARBA00006379"/>
    </source>
</evidence>
<dbReference type="AlphaFoldDB" id="A0A4T0FHD1"/>
<keyword evidence="8 9" id="KW-0137">Centromere</keyword>
<evidence type="ECO:0000256" key="5">
    <source>
        <dbReference type="ARBA" id="ARBA00022838"/>
    </source>
</evidence>
<dbReference type="PANTHER" id="PTHR14281:SF0">
    <property type="entry name" value="KINETOCHORE PROTEIN SPC25"/>
    <property type="match status" value="1"/>
</dbReference>
<keyword evidence="9" id="KW-0539">Nucleus</keyword>
<keyword evidence="13" id="KW-1185">Reference proteome</keyword>
<accession>A0A4T0FHD1</accession>
<evidence type="ECO:0000313" key="12">
    <source>
        <dbReference type="EMBL" id="TIA87601.1"/>
    </source>
</evidence>
<comment type="similarity">
    <text evidence="1 9">Belongs to the SPC25 family.</text>
</comment>
<comment type="subcellular location">
    <subcellularLocation>
        <location evidence="9">Nucleus</location>
    </subcellularLocation>
    <subcellularLocation>
        <location evidence="9">Chromosome</location>
        <location evidence="9">Centromere</location>
        <location evidence="9">Kinetochore</location>
    </subcellularLocation>
</comment>
<evidence type="ECO:0000313" key="13">
    <source>
        <dbReference type="Proteomes" id="UP000310189"/>
    </source>
</evidence>
<evidence type="ECO:0000256" key="9">
    <source>
        <dbReference type="RuleBase" id="RU367150"/>
    </source>
</evidence>
<dbReference type="OrthoDB" id="4056921at2759"/>
<keyword evidence="4 9" id="KW-0498">Mitosis</keyword>
<feature type="domain" description="Chromosome segregation protein Spc25 C-terminal" evidence="11">
    <location>
        <begin position="175"/>
        <end position="242"/>
    </location>
</feature>
<dbReference type="Pfam" id="PF08234">
    <property type="entry name" value="Spindle_Spc25"/>
    <property type="match status" value="1"/>
</dbReference>
<gene>
    <name evidence="12" type="ORF">E3P99_03097</name>
</gene>
<dbReference type="EMBL" id="SPNW01000052">
    <property type="protein sequence ID" value="TIA87601.1"/>
    <property type="molecule type" value="Genomic_DNA"/>
</dbReference>
<organism evidence="12 13">
    <name type="scientific">Wallemia hederae</name>
    <dbReference type="NCBI Taxonomy" id="1540922"/>
    <lineage>
        <taxon>Eukaryota</taxon>
        <taxon>Fungi</taxon>
        <taxon>Dikarya</taxon>
        <taxon>Basidiomycota</taxon>
        <taxon>Wallemiomycotina</taxon>
        <taxon>Wallemiomycetes</taxon>
        <taxon>Wallemiales</taxon>
        <taxon>Wallemiaceae</taxon>
        <taxon>Wallemia</taxon>
    </lineage>
</organism>
<reference evidence="12 13" key="1">
    <citation type="submission" date="2019-03" db="EMBL/GenBank/DDBJ databases">
        <title>Sequencing 23 genomes of Wallemia ichthyophaga.</title>
        <authorList>
            <person name="Gostincar C."/>
        </authorList>
    </citation>
    <scope>NUCLEOTIDE SEQUENCE [LARGE SCALE GENOMIC DNA]</scope>
    <source>
        <strain evidence="12 13">EXF-5753</strain>
    </source>
</reference>
<dbReference type="PANTHER" id="PTHR14281">
    <property type="entry name" value="KINETOCHORE PROTEIN SPC25-RELATED"/>
    <property type="match status" value="1"/>
</dbReference>